<dbReference type="AlphaFoldDB" id="A0A833UZD3"/>
<accession>A0A833UZD3</accession>
<organism evidence="2 3">
    <name type="scientific">Carex littledalei</name>
    <dbReference type="NCBI Taxonomy" id="544730"/>
    <lineage>
        <taxon>Eukaryota</taxon>
        <taxon>Viridiplantae</taxon>
        <taxon>Streptophyta</taxon>
        <taxon>Embryophyta</taxon>
        <taxon>Tracheophyta</taxon>
        <taxon>Spermatophyta</taxon>
        <taxon>Magnoliopsida</taxon>
        <taxon>Liliopsida</taxon>
        <taxon>Poales</taxon>
        <taxon>Cyperaceae</taxon>
        <taxon>Cyperoideae</taxon>
        <taxon>Cariceae</taxon>
        <taxon>Carex</taxon>
        <taxon>Carex subgen. Euthyceras</taxon>
    </lineage>
</organism>
<feature type="region of interest" description="Disordered" evidence="1">
    <location>
        <begin position="1"/>
        <end position="60"/>
    </location>
</feature>
<sequence length="174" mass="19302">MAKNRNKKNNNNRGVAPMDTSSRGFVTLPDAPQPMDTTEGKAANLGPSSISRKINKGPQVRRTKNVRKMKSIARAVSIGEKKEEKIVKNKTKKLRIQSAKTLLAGATSQRLFRQTPTSPQNACHTCDLMIHQKFTPNSLFQPESEMNSALVFLMFPKGPRNSLAICISIQNLIQ</sequence>
<evidence type="ECO:0000313" key="2">
    <source>
        <dbReference type="EMBL" id="KAF3320966.1"/>
    </source>
</evidence>
<name>A0A833UZD3_9POAL</name>
<dbReference type="PANTHER" id="PTHR36385">
    <property type="entry name" value="OS07G0562900 PROTEIN"/>
    <property type="match status" value="1"/>
</dbReference>
<dbReference type="Proteomes" id="UP000623129">
    <property type="component" value="Unassembled WGS sequence"/>
</dbReference>
<protein>
    <submittedName>
        <fullName evidence="2">Uncharacterized protein</fullName>
    </submittedName>
</protein>
<dbReference type="PANTHER" id="PTHR36385:SF1">
    <property type="entry name" value="OS07G0562900 PROTEIN"/>
    <property type="match status" value="1"/>
</dbReference>
<evidence type="ECO:0000256" key="1">
    <source>
        <dbReference type="SAM" id="MobiDB-lite"/>
    </source>
</evidence>
<proteinExistence type="predicted"/>
<dbReference type="EMBL" id="SWLB01000028">
    <property type="protein sequence ID" value="KAF3320966.1"/>
    <property type="molecule type" value="Genomic_DNA"/>
</dbReference>
<comment type="caution">
    <text evidence="2">The sequence shown here is derived from an EMBL/GenBank/DDBJ whole genome shotgun (WGS) entry which is preliminary data.</text>
</comment>
<keyword evidence="3" id="KW-1185">Reference proteome</keyword>
<gene>
    <name evidence="2" type="ORF">FCM35_KLT15100</name>
</gene>
<evidence type="ECO:0000313" key="3">
    <source>
        <dbReference type="Proteomes" id="UP000623129"/>
    </source>
</evidence>
<dbReference type="OrthoDB" id="1930685at2759"/>
<reference evidence="2" key="1">
    <citation type="submission" date="2020-01" db="EMBL/GenBank/DDBJ databases">
        <title>Genome sequence of Kobresia littledalei, the first chromosome-level genome in the family Cyperaceae.</title>
        <authorList>
            <person name="Qu G."/>
        </authorList>
    </citation>
    <scope>NUCLEOTIDE SEQUENCE</scope>
    <source>
        <strain evidence="2">C.B.Clarke</strain>
        <tissue evidence="2">Leaf</tissue>
    </source>
</reference>
<feature type="compositionally biased region" description="Basic residues" evidence="1">
    <location>
        <begin position="1"/>
        <end position="10"/>
    </location>
</feature>